<reference evidence="7 8" key="1">
    <citation type="submission" date="2014-06" db="EMBL/GenBank/DDBJ databases">
        <title>Evolutionary Origins and Diversification of the Mycorrhizal Mutualists.</title>
        <authorList>
            <consortium name="DOE Joint Genome Institute"/>
            <consortium name="Mycorrhizal Genomics Consortium"/>
            <person name="Kohler A."/>
            <person name="Kuo A."/>
            <person name="Nagy L.G."/>
            <person name="Floudas D."/>
            <person name="Copeland A."/>
            <person name="Barry K.W."/>
            <person name="Cichocki N."/>
            <person name="Veneault-Fourrey C."/>
            <person name="LaButti K."/>
            <person name="Lindquist E.A."/>
            <person name="Lipzen A."/>
            <person name="Lundell T."/>
            <person name="Morin E."/>
            <person name="Murat C."/>
            <person name="Riley R."/>
            <person name="Ohm R."/>
            <person name="Sun H."/>
            <person name="Tunlid A."/>
            <person name="Henrissat B."/>
            <person name="Grigoriev I.V."/>
            <person name="Hibbett D.S."/>
            <person name="Martin F."/>
        </authorList>
    </citation>
    <scope>NUCLEOTIDE SEQUENCE [LARGE SCALE GENOMIC DNA]</scope>
    <source>
        <strain evidence="7 8">FD-325 SS-3</strain>
    </source>
</reference>
<dbReference type="GO" id="GO:0046982">
    <property type="term" value="F:protein heterodimerization activity"/>
    <property type="evidence" value="ECO:0007669"/>
    <property type="project" value="InterPro"/>
</dbReference>
<dbReference type="CDD" id="cd22928">
    <property type="entry name" value="HFD_POLE3_DPB4"/>
    <property type="match status" value="1"/>
</dbReference>
<dbReference type="GO" id="GO:0008622">
    <property type="term" value="C:epsilon DNA polymerase complex"/>
    <property type="evidence" value="ECO:0007669"/>
    <property type="project" value="TreeGrafter"/>
</dbReference>
<dbReference type="EMBL" id="KN832569">
    <property type="protein sequence ID" value="KII84901.1"/>
    <property type="molecule type" value="Genomic_DNA"/>
</dbReference>
<dbReference type="OrthoDB" id="1707486at2759"/>
<evidence type="ECO:0000256" key="1">
    <source>
        <dbReference type="ARBA" id="ARBA00004123"/>
    </source>
</evidence>
<evidence type="ECO:0000256" key="3">
    <source>
        <dbReference type="ARBA" id="ARBA00039775"/>
    </source>
</evidence>
<dbReference type="PANTHER" id="PTHR46172:SF1">
    <property type="entry name" value="DNA POLYMERASE EPSILON SUBUNIT 3"/>
    <property type="match status" value="1"/>
</dbReference>
<dbReference type="PANTHER" id="PTHR46172">
    <property type="entry name" value="DNA POLYMERASE EPSILON SUBUNIT 3"/>
    <property type="match status" value="1"/>
</dbReference>
<feature type="compositionally biased region" description="Acidic residues" evidence="5">
    <location>
        <begin position="195"/>
        <end position="245"/>
    </location>
</feature>
<keyword evidence="8" id="KW-1185">Reference proteome</keyword>
<evidence type="ECO:0000313" key="7">
    <source>
        <dbReference type="EMBL" id="KII84901.1"/>
    </source>
</evidence>
<name>A0A0C9SL56_PLICR</name>
<dbReference type="AlphaFoldDB" id="A0A0C9SL56"/>
<feature type="region of interest" description="Disordered" evidence="5">
    <location>
        <begin position="116"/>
        <end position="245"/>
    </location>
</feature>
<dbReference type="SUPFAM" id="SSF47113">
    <property type="entry name" value="Histone-fold"/>
    <property type="match status" value="1"/>
</dbReference>
<dbReference type="Gene3D" id="1.10.20.10">
    <property type="entry name" value="Histone, subunit A"/>
    <property type="match status" value="1"/>
</dbReference>
<keyword evidence="2" id="KW-0539">Nucleus</keyword>
<dbReference type="HOGENOM" id="CLU_043417_3_1_1"/>
<protein>
    <recommendedName>
        <fullName evidence="3">DNA polymerase epsilon subunit D</fullName>
    </recommendedName>
    <alternativeName>
        <fullName evidence="4">DNA polymerase II subunit D</fullName>
    </alternativeName>
</protein>
<evidence type="ECO:0000256" key="5">
    <source>
        <dbReference type="SAM" id="MobiDB-lite"/>
    </source>
</evidence>
<dbReference type="GO" id="GO:0006272">
    <property type="term" value="P:leading strand elongation"/>
    <property type="evidence" value="ECO:0007669"/>
    <property type="project" value="TreeGrafter"/>
</dbReference>
<evidence type="ECO:0000313" key="8">
    <source>
        <dbReference type="Proteomes" id="UP000053263"/>
    </source>
</evidence>
<feature type="domain" description="Transcription factor CBF/NF-Y/archaeal histone" evidence="6">
    <location>
        <begin position="28"/>
        <end position="92"/>
    </location>
</feature>
<dbReference type="GO" id="GO:0008623">
    <property type="term" value="C:CHRAC"/>
    <property type="evidence" value="ECO:0007669"/>
    <property type="project" value="TreeGrafter"/>
</dbReference>
<organism evidence="7 8">
    <name type="scientific">Plicaturopsis crispa FD-325 SS-3</name>
    <dbReference type="NCBI Taxonomy" id="944288"/>
    <lineage>
        <taxon>Eukaryota</taxon>
        <taxon>Fungi</taxon>
        <taxon>Dikarya</taxon>
        <taxon>Basidiomycota</taxon>
        <taxon>Agaricomycotina</taxon>
        <taxon>Agaricomycetes</taxon>
        <taxon>Agaricomycetidae</taxon>
        <taxon>Amylocorticiales</taxon>
        <taxon>Amylocorticiaceae</taxon>
        <taxon>Plicatura</taxon>
        <taxon>Plicaturopsis crispa</taxon>
    </lineage>
</organism>
<sequence length="275" mass="28980">MPRKDIVTGSISAQAQQEQVSEGIENFELPKSLVTKIAKSAMPENTKLQREAQLSLVKSSTVFINYLAATAHDVAHSKQHKSISASDVLKALELVEFGDLVDGLQAELQIFRDNAKADKGRKSGGSSASAAKSISAKSAGAKSKGKGKEKTAPSTSISASTSASASMSTFALDRTVDSASARPAHPLSSVSMPADQDEDMLDGDRTEEEDLGEEGEGGESGAELEEEPEMEDDYMSDEAEDEEPVDMMAVEEEETRADARALALGAAPEGIPGND</sequence>
<evidence type="ECO:0000256" key="4">
    <source>
        <dbReference type="ARBA" id="ARBA00042096"/>
    </source>
</evidence>
<proteinExistence type="predicted"/>
<gene>
    <name evidence="7" type="ORF">PLICRDRAFT_45735</name>
</gene>
<dbReference type="InterPro" id="IPR051377">
    <property type="entry name" value="DNA_Pol-Epsilon_Subunit"/>
</dbReference>
<accession>A0A0C9SL56</accession>
<comment type="subcellular location">
    <subcellularLocation>
        <location evidence="1">Nucleus</location>
    </subcellularLocation>
</comment>
<dbReference type="GO" id="GO:0031507">
    <property type="term" value="P:heterochromatin formation"/>
    <property type="evidence" value="ECO:0007669"/>
    <property type="project" value="TreeGrafter"/>
</dbReference>
<dbReference type="Pfam" id="PF00808">
    <property type="entry name" value="CBFD_NFYB_HMF"/>
    <property type="match status" value="1"/>
</dbReference>
<evidence type="ECO:0000256" key="2">
    <source>
        <dbReference type="ARBA" id="ARBA00023242"/>
    </source>
</evidence>
<dbReference type="InterPro" id="IPR003958">
    <property type="entry name" value="CBFA_NFYB_domain"/>
</dbReference>
<feature type="compositionally biased region" description="Low complexity" evidence="5">
    <location>
        <begin position="152"/>
        <end position="169"/>
    </location>
</feature>
<dbReference type="Proteomes" id="UP000053263">
    <property type="component" value="Unassembled WGS sequence"/>
</dbReference>
<dbReference type="GO" id="GO:0031490">
    <property type="term" value="F:chromatin DNA binding"/>
    <property type="evidence" value="ECO:0007669"/>
    <property type="project" value="TreeGrafter"/>
</dbReference>
<evidence type="ECO:0000259" key="6">
    <source>
        <dbReference type="Pfam" id="PF00808"/>
    </source>
</evidence>
<dbReference type="InterPro" id="IPR009072">
    <property type="entry name" value="Histone-fold"/>
</dbReference>
<dbReference type="GO" id="GO:0006974">
    <property type="term" value="P:DNA damage response"/>
    <property type="evidence" value="ECO:0007669"/>
    <property type="project" value="TreeGrafter"/>
</dbReference>
<feature type="compositionally biased region" description="Low complexity" evidence="5">
    <location>
        <begin position="124"/>
        <end position="142"/>
    </location>
</feature>